<dbReference type="PANTHER" id="PTHR47332">
    <property type="entry name" value="SET DOMAIN-CONTAINING PROTEIN 5"/>
    <property type="match status" value="1"/>
</dbReference>
<reference evidence="3 4" key="1">
    <citation type="submission" date="2019-12" db="EMBL/GenBank/DDBJ databases">
        <authorList>
            <person name="Floudas D."/>
            <person name="Bentzer J."/>
            <person name="Ahren D."/>
            <person name="Johansson T."/>
            <person name="Persson P."/>
            <person name="Tunlid A."/>
        </authorList>
    </citation>
    <scope>NUCLEOTIDE SEQUENCE [LARGE SCALE GENOMIC DNA]</scope>
    <source>
        <strain evidence="3 4">CBS 102.39</strain>
    </source>
</reference>
<dbReference type="CDD" id="cd20071">
    <property type="entry name" value="SET_SMYD"/>
    <property type="match status" value="1"/>
</dbReference>
<organism evidence="3 4">
    <name type="scientific">Agrocybe pediades</name>
    <dbReference type="NCBI Taxonomy" id="84607"/>
    <lineage>
        <taxon>Eukaryota</taxon>
        <taxon>Fungi</taxon>
        <taxon>Dikarya</taxon>
        <taxon>Basidiomycota</taxon>
        <taxon>Agaricomycotina</taxon>
        <taxon>Agaricomycetes</taxon>
        <taxon>Agaricomycetidae</taxon>
        <taxon>Agaricales</taxon>
        <taxon>Agaricineae</taxon>
        <taxon>Strophariaceae</taxon>
        <taxon>Agrocybe</taxon>
    </lineage>
</organism>
<gene>
    <name evidence="3" type="ORF">D9613_011830</name>
</gene>
<feature type="region of interest" description="Disordered" evidence="1">
    <location>
        <begin position="1"/>
        <end position="35"/>
    </location>
</feature>
<dbReference type="InterPro" id="IPR046341">
    <property type="entry name" value="SET_dom_sf"/>
</dbReference>
<feature type="domain" description="SET" evidence="2">
    <location>
        <begin position="128"/>
        <end position="303"/>
    </location>
</feature>
<name>A0A8H4VK93_9AGAR</name>
<dbReference type="InterPro" id="IPR001214">
    <property type="entry name" value="SET_dom"/>
</dbReference>
<comment type="caution">
    <text evidence="3">The sequence shown here is derived from an EMBL/GenBank/DDBJ whole genome shotgun (WGS) entry which is preliminary data.</text>
</comment>
<dbReference type="SUPFAM" id="SSF82199">
    <property type="entry name" value="SET domain"/>
    <property type="match status" value="1"/>
</dbReference>
<keyword evidence="4" id="KW-1185">Reference proteome</keyword>
<accession>A0A8H4VK93</accession>
<dbReference type="Proteomes" id="UP000521872">
    <property type="component" value="Unassembled WGS sequence"/>
</dbReference>
<dbReference type="EMBL" id="JAACJL010000047">
    <property type="protein sequence ID" value="KAF4612717.1"/>
    <property type="molecule type" value="Genomic_DNA"/>
</dbReference>
<protein>
    <recommendedName>
        <fullName evidence="2">SET domain-containing protein</fullName>
    </recommendedName>
</protein>
<evidence type="ECO:0000256" key="1">
    <source>
        <dbReference type="SAM" id="MobiDB-lite"/>
    </source>
</evidence>
<evidence type="ECO:0000259" key="2">
    <source>
        <dbReference type="PROSITE" id="PS50280"/>
    </source>
</evidence>
<dbReference type="Gene3D" id="2.170.270.10">
    <property type="entry name" value="SET domain"/>
    <property type="match status" value="1"/>
</dbReference>
<dbReference type="Pfam" id="PF00856">
    <property type="entry name" value="SET"/>
    <property type="match status" value="1"/>
</dbReference>
<dbReference type="PROSITE" id="PS50280">
    <property type="entry name" value="SET"/>
    <property type="match status" value="1"/>
</dbReference>
<dbReference type="SMART" id="SM00317">
    <property type="entry name" value="SET"/>
    <property type="match status" value="1"/>
</dbReference>
<dbReference type="AlphaFoldDB" id="A0A8H4VK93"/>
<feature type="compositionally biased region" description="Polar residues" evidence="1">
    <location>
        <begin position="9"/>
        <end position="24"/>
    </location>
</feature>
<evidence type="ECO:0000313" key="4">
    <source>
        <dbReference type="Proteomes" id="UP000521872"/>
    </source>
</evidence>
<sequence>MKRGFLNSAKAQKQQLYPAASSSHDTAEASPPSQELESMYKARYGKVENRGKLGLPEGYTPSNIPMSDMQPNGVYKDHIVNGLIFTTLHHASDPAGNHNTELLVEGSTKQKIFSTPGFLKPVPKPSGQPCYVIRSTPDMGLGCFVTRAIEAGETIFAERPLLVAPRSCRVQRGPQLLAQYGIHQGNLVVLAEWEKMLEVAVARMTEENRKALMSLANNHTEDGSGPILGIVRTNAYTSVDIFDGPVKLANNANLYSAILKIGSRLNHSCRGNVTYDFDLASFSYIFKAEKDIAAGEQLFYSYCDLNVPASVRKSQLAPYGVVCKCLSCINATPASDKIRTEFEQRVKDSPKWVTNARANIRLALKLRQDMIDEGLEGTTEYACCLQVLCGMYMLMGETVKFQRIKDEFNKYNRLAKLQAAF</sequence>
<dbReference type="InterPro" id="IPR053185">
    <property type="entry name" value="SET_domain_protein"/>
</dbReference>
<dbReference type="PANTHER" id="PTHR47332:SF4">
    <property type="entry name" value="SET DOMAIN-CONTAINING PROTEIN 5"/>
    <property type="match status" value="1"/>
</dbReference>
<proteinExistence type="predicted"/>
<evidence type="ECO:0000313" key="3">
    <source>
        <dbReference type="EMBL" id="KAF4612717.1"/>
    </source>
</evidence>